<name>A0A914YWI4_9BILA</name>
<evidence type="ECO:0000313" key="1">
    <source>
        <dbReference type="Proteomes" id="UP000887577"/>
    </source>
</evidence>
<evidence type="ECO:0000313" key="2">
    <source>
        <dbReference type="WBParaSite" id="PSU_v2.g447.t1"/>
    </source>
</evidence>
<keyword evidence="1" id="KW-1185">Reference proteome</keyword>
<protein>
    <submittedName>
        <fullName evidence="2">FLYWCH-type domain-containing protein</fullName>
    </submittedName>
</protein>
<proteinExistence type="predicted"/>
<reference evidence="2" key="1">
    <citation type="submission" date="2022-11" db="UniProtKB">
        <authorList>
            <consortium name="WormBaseParasite"/>
        </authorList>
    </citation>
    <scope>IDENTIFICATION</scope>
</reference>
<organism evidence="1 2">
    <name type="scientific">Panagrolaimus superbus</name>
    <dbReference type="NCBI Taxonomy" id="310955"/>
    <lineage>
        <taxon>Eukaryota</taxon>
        <taxon>Metazoa</taxon>
        <taxon>Ecdysozoa</taxon>
        <taxon>Nematoda</taxon>
        <taxon>Chromadorea</taxon>
        <taxon>Rhabditida</taxon>
        <taxon>Tylenchina</taxon>
        <taxon>Panagrolaimomorpha</taxon>
        <taxon>Panagrolaimoidea</taxon>
        <taxon>Panagrolaimidae</taxon>
        <taxon>Panagrolaimus</taxon>
    </lineage>
</organism>
<dbReference type="Proteomes" id="UP000887577">
    <property type="component" value="Unplaced"/>
</dbReference>
<sequence length="94" mass="10778">MLKNIVKQWKKMALFTNCLKNGFHFNVICRGSTYNFSHLKNNGLAVFRCVNDDSDGKRCQGLIHVKNYDKDNITEGDTVNVSTFGKKHSCRHQV</sequence>
<accession>A0A914YWI4</accession>
<dbReference type="WBParaSite" id="PSU_v2.g447.t1">
    <property type="protein sequence ID" value="PSU_v2.g447.t1"/>
    <property type="gene ID" value="PSU_v2.g447"/>
</dbReference>
<dbReference type="AlphaFoldDB" id="A0A914YWI4"/>